<feature type="compositionally biased region" description="Gly residues" evidence="1">
    <location>
        <begin position="68"/>
        <end position="80"/>
    </location>
</feature>
<proteinExistence type="predicted"/>
<evidence type="ECO:0000313" key="2">
    <source>
        <dbReference type="EMBL" id="GGK95691.1"/>
    </source>
</evidence>
<reference evidence="2" key="2">
    <citation type="submission" date="2020-09" db="EMBL/GenBank/DDBJ databases">
        <authorList>
            <person name="Sun Q."/>
            <person name="Ohkuma M."/>
        </authorList>
    </citation>
    <scope>NUCLEOTIDE SEQUENCE</scope>
    <source>
        <strain evidence="2">JCM 1480</strain>
    </source>
</reference>
<comment type="caution">
    <text evidence="2">The sequence shown here is derived from an EMBL/GenBank/DDBJ whole genome shotgun (WGS) entry which is preliminary data.</text>
</comment>
<sequence length="114" mass="11845">MRSWGECGRRRRTTRLLSYDIGHVAACARASAATAENDVIDVVRQRHRRAAAAAARATATATATSRGSGNGSGNGNGNGNGSQLPTPGFRNASAVLAAPGDGPHHHFERVVRVT</sequence>
<protein>
    <submittedName>
        <fullName evidence="2">Uncharacterized protein</fullName>
    </submittedName>
</protein>
<evidence type="ECO:0000256" key="1">
    <source>
        <dbReference type="SAM" id="MobiDB-lite"/>
    </source>
</evidence>
<feature type="compositionally biased region" description="Low complexity" evidence="1">
    <location>
        <begin position="53"/>
        <end position="67"/>
    </location>
</feature>
<reference evidence="2" key="1">
    <citation type="journal article" date="2014" name="Int. J. Syst. Evol. Microbiol.">
        <title>Complete genome sequence of Corynebacterium casei LMG S-19264T (=DSM 44701T), isolated from a smear-ripened cheese.</title>
        <authorList>
            <consortium name="US DOE Joint Genome Institute (JGI-PGF)"/>
            <person name="Walter F."/>
            <person name="Albersmeier A."/>
            <person name="Kalinowski J."/>
            <person name="Ruckert C."/>
        </authorList>
    </citation>
    <scope>NUCLEOTIDE SEQUENCE</scope>
    <source>
        <strain evidence="2">JCM 1480</strain>
    </source>
</reference>
<accession>A0A8H9G8T5</accession>
<evidence type="ECO:0000313" key="3">
    <source>
        <dbReference type="Proteomes" id="UP000648535"/>
    </source>
</evidence>
<feature type="region of interest" description="Disordered" evidence="1">
    <location>
        <begin position="53"/>
        <end position="104"/>
    </location>
</feature>
<name>A0A8H9G8T5_9MICO</name>
<dbReference type="AlphaFoldDB" id="A0A8H9G8T5"/>
<dbReference type="Proteomes" id="UP000648535">
    <property type="component" value="Unassembled WGS sequence"/>
</dbReference>
<gene>
    <name evidence="2" type="ORF">GCM10009769_12270</name>
</gene>
<organism evidence="2 3">
    <name type="scientific">Curtobacterium luteum</name>
    <dbReference type="NCBI Taxonomy" id="33881"/>
    <lineage>
        <taxon>Bacteria</taxon>
        <taxon>Bacillati</taxon>
        <taxon>Actinomycetota</taxon>
        <taxon>Actinomycetes</taxon>
        <taxon>Micrococcales</taxon>
        <taxon>Microbacteriaceae</taxon>
        <taxon>Curtobacterium</taxon>
    </lineage>
</organism>
<dbReference type="EMBL" id="BMOI01000004">
    <property type="protein sequence ID" value="GGK95691.1"/>
    <property type="molecule type" value="Genomic_DNA"/>
</dbReference>